<evidence type="ECO:0000313" key="5">
    <source>
        <dbReference type="Proteomes" id="UP000777482"/>
    </source>
</evidence>
<dbReference type="GO" id="GO:0000981">
    <property type="term" value="F:DNA-binding transcription factor activity, RNA polymerase II-specific"/>
    <property type="evidence" value="ECO:0007669"/>
    <property type="project" value="InterPro"/>
</dbReference>
<sequence length="657" mass="71746">MPPERPKKPPACDFCKAKRVLCHPHPEGCPRCHEKGVQCTTTPVCRRKRRTKAEIAADAAAEAEAASTTGSSRQTSTPRSRSSTSSPEAYISSWQTLSRVSSEASHDARRPAYESPREQQQPVLDGDSSISSTDTTLPIPPDPSLDVALACSASVSMVPTWSAMPAYPLTPALTEALCEAYLSSSIHGHPIVRASKWHESLRRNGWRVENLPRNLQVTALCGLGIGAAFSSDTAILHSFFASAAFDNAVFGTDLRVFGKQRQEAVRHLLRNAMDAANDAGVVFQPSIENATSCYMLDVLMRLTEDSRARRANAHRPFAKAYASHVRGLFAAGGEAQGTALADDRAWAIHLAVDVCTEVASDGDISMTKEEQELLVNLGPTLSARDLKERYRQQSSIPSRSLPDAPPFFVLFLQIANRLKQDFLKPRLWPAPVDENALTTAIRSVAELRGVSESCRASFDLALGRFTLDYRPFLRSKEWSAESAAHALRDLIAYSWTTLVPPLHREIVRSVAELGLQDLDDDFELDSQQLRARLELLRQQSRQLLEHAVLQQADILEGHPALSMMIPARLTAVLDCAELWVDEAMNGRVTLNAQAGRVATSLSEALKAAGWVWAPARLDPLIVSLDAIASVISVAPPPALSPNLLSWSVSVNFGSGWT</sequence>
<dbReference type="Proteomes" id="UP000777482">
    <property type="component" value="Unassembled WGS sequence"/>
</dbReference>
<organism evidence="4 5">
    <name type="scientific">Rhodotorula mucilaginosa</name>
    <name type="common">Yeast</name>
    <name type="synonym">Rhodotorula rubra</name>
    <dbReference type="NCBI Taxonomy" id="5537"/>
    <lineage>
        <taxon>Eukaryota</taxon>
        <taxon>Fungi</taxon>
        <taxon>Dikarya</taxon>
        <taxon>Basidiomycota</taxon>
        <taxon>Pucciniomycotina</taxon>
        <taxon>Microbotryomycetes</taxon>
        <taxon>Sporidiobolales</taxon>
        <taxon>Sporidiobolaceae</taxon>
        <taxon>Rhodotorula</taxon>
    </lineage>
</organism>
<dbReference type="GO" id="GO:0008270">
    <property type="term" value="F:zinc ion binding"/>
    <property type="evidence" value="ECO:0007669"/>
    <property type="project" value="InterPro"/>
</dbReference>
<feature type="compositionally biased region" description="Low complexity" evidence="2">
    <location>
        <begin position="54"/>
        <end position="86"/>
    </location>
</feature>
<accession>A0A9P6VTB6</accession>
<gene>
    <name evidence="4" type="ORF">C6P46_001817</name>
</gene>
<dbReference type="SUPFAM" id="SSF57701">
    <property type="entry name" value="Zn2/Cys6 DNA-binding domain"/>
    <property type="match status" value="1"/>
</dbReference>
<feature type="compositionally biased region" description="Low complexity" evidence="2">
    <location>
        <begin position="127"/>
        <end position="137"/>
    </location>
</feature>
<proteinExistence type="predicted"/>
<dbReference type="CDD" id="cd00067">
    <property type="entry name" value="GAL4"/>
    <property type="match status" value="1"/>
</dbReference>
<feature type="compositionally biased region" description="Basic and acidic residues" evidence="2">
    <location>
        <begin position="104"/>
        <end position="117"/>
    </location>
</feature>
<comment type="caution">
    <text evidence="4">The sequence shown here is derived from an EMBL/GenBank/DDBJ whole genome shotgun (WGS) entry which is preliminary data.</text>
</comment>
<keyword evidence="5" id="KW-1185">Reference proteome</keyword>
<dbReference type="PROSITE" id="PS00463">
    <property type="entry name" value="ZN2_CY6_FUNGAL_1"/>
    <property type="match status" value="1"/>
</dbReference>
<reference evidence="4 5" key="1">
    <citation type="submission" date="2020-11" db="EMBL/GenBank/DDBJ databases">
        <title>Kefir isolates.</title>
        <authorList>
            <person name="Marcisauskas S."/>
            <person name="Kim Y."/>
            <person name="Blasche S."/>
        </authorList>
    </citation>
    <scope>NUCLEOTIDE SEQUENCE [LARGE SCALE GENOMIC DNA]</scope>
    <source>
        <strain evidence="4 5">KR</strain>
    </source>
</reference>
<dbReference type="OrthoDB" id="2525765at2759"/>
<dbReference type="InterPro" id="IPR036864">
    <property type="entry name" value="Zn2-C6_fun-type_DNA-bd_sf"/>
</dbReference>
<dbReference type="EMBL" id="PUHQ01000155">
    <property type="protein sequence ID" value="KAG0654259.1"/>
    <property type="molecule type" value="Genomic_DNA"/>
</dbReference>
<feature type="compositionally biased region" description="Polar residues" evidence="2">
    <location>
        <begin position="92"/>
        <end position="103"/>
    </location>
</feature>
<evidence type="ECO:0000256" key="1">
    <source>
        <dbReference type="ARBA" id="ARBA00023242"/>
    </source>
</evidence>
<dbReference type="AlphaFoldDB" id="A0A9P6VTB6"/>
<keyword evidence="1" id="KW-0539">Nucleus</keyword>
<evidence type="ECO:0000259" key="3">
    <source>
        <dbReference type="PROSITE" id="PS00463"/>
    </source>
</evidence>
<feature type="region of interest" description="Disordered" evidence="2">
    <location>
        <begin position="43"/>
        <end position="139"/>
    </location>
</feature>
<evidence type="ECO:0000313" key="4">
    <source>
        <dbReference type="EMBL" id="KAG0654259.1"/>
    </source>
</evidence>
<dbReference type="PANTHER" id="PTHR31668">
    <property type="entry name" value="GLUCOSE TRANSPORT TRANSCRIPTION REGULATOR RGT1-RELATED-RELATED"/>
    <property type="match status" value="1"/>
</dbReference>
<dbReference type="InterPro" id="IPR050797">
    <property type="entry name" value="Carb_Metab_Trans_Reg"/>
</dbReference>
<name>A0A9P6VTB6_RHOMI</name>
<protein>
    <recommendedName>
        <fullName evidence="3">Zn(2)-C6 fungal-type domain-containing protein</fullName>
    </recommendedName>
</protein>
<feature type="domain" description="Zn(2)-C6 fungal-type" evidence="3">
    <location>
        <begin position="11"/>
        <end position="39"/>
    </location>
</feature>
<evidence type="ECO:0000256" key="2">
    <source>
        <dbReference type="SAM" id="MobiDB-lite"/>
    </source>
</evidence>
<dbReference type="InterPro" id="IPR001138">
    <property type="entry name" value="Zn2Cys6_DnaBD"/>
</dbReference>